<sequence length="269" mass="30768">MVFRKLDTKDNKYVMEFLSEEPEFNLFIIGDIENFGYNSDFQTLWGVIDEDNHVHGVLLKFYSSFIPYTRRPELLKKFAPLISLGAKILSGKKDIVDGVLTYIDRDIKNEKHQYFASMDQVNTGLDLNKQYDIKRANLDDVDRIIDFRKSIKEFSDIPVNRDALVQKLKQGSGRVYFIENDQGKIIASASTSAENSFSAMVVGVATLAGYRKQGLATHCVYKLCKDLLDENKKPCLFYDNPEAGRIYRRLGFREIGQWKIVQFDAGGDG</sequence>
<organism evidence="2 3">
    <name type="scientific">Halothermothrix orenii (strain H 168 / OCM 544 / DSM 9562)</name>
    <dbReference type="NCBI Taxonomy" id="373903"/>
    <lineage>
        <taxon>Bacteria</taxon>
        <taxon>Bacillati</taxon>
        <taxon>Bacillota</taxon>
        <taxon>Clostridia</taxon>
        <taxon>Halanaerobiales</taxon>
        <taxon>Halothermotrichaceae</taxon>
        <taxon>Halothermothrix</taxon>
    </lineage>
</organism>
<dbReference type="EMBL" id="CP001098">
    <property type="protein sequence ID" value="ACL70664.1"/>
    <property type="molecule type" value="Genomic_DNA"/>
</dbReference>
<dbReference type="EC" id="2.3.1.-" evidence="2"/>
<dbReference type="eggNOG" id="COG3393">
    <property type="taxonomic scope" value="Bacteria"/>
</dbReference>
<dbReference type="Pfam" id="PF12746">
    <property type="entry name" value="GNAT_acetyltran"/>
    <property type="match status" value="1"/>
</dbReference>
<dbReference type="KEGG" id="hor:Hore_19170"/>
<evidence type="ECO:0000259" key="1">
    <source>
        <dbReference type="PROSITE" id="PS51186"/>
    </source>
</evidence>
<keyword evidence="2" id="KW-0012">Acyltransferase</keyword>
<dbReference type="HOGENOM" id="CLU_087533_0_0_9"/>
<dbReference type="OrthoDB" id="248489at2"/>
<evidence type="ECO:0000313" key="3">
    <source>
        <dbReference type="Proteomes" id="UP000000719"/>
    </source>
</evidence>
<dbReference type="Proteomes" id="UP000000719">
    <property type="component" value="Chromosome"/>
</dbReference>
<feature type="domain" description="N-acetyltransferase" evidence="1">
    <location>
        <begin position="131"/>
        <end position="269"/>
    </location>
</feature>
<dbReference type="STRING" id="373903.Hore_19170"/>
<proteinExistence type="predicted"/>
<dbReference type="AlphaFoldDB" id="B8CZE5"/>
<keyword evidence="3" id="KW-1185">Reference proteome</keyword>
<dbReference type="RefSeq" id="WP_015923633.1">
    <property type="nucleotide sequence ID" value="NC_011899.1"/>
</dbReference>
<dbReference type="SUPFAM" id="SSF55729">
    <property type="entry name" value="Acyl-CoA N-acyltransferases (Nat)"/>
    <property type="match status" value="1"/>
</dbReference>
<dbReference type="InterPro" id="IPR027365">
    <property type="entry name" value="GNAT_acetyltra_YdfB-like"/>
</dbReference>
<protein>
    <submittedName>
        <fullName evidence="2">Acetyltransferase</fullName>
        <ecNumber evidence="2">2.3.1.-</ecNumber>
    </submittedName>
</protein>
<dbReference type="InterPro" id="IPR000182">
    <property type="entry name" value="GNAT_dom"/>
</dbReference>
<dbReference type="GO" id="GO:0016747">
    <property type="term" value="F:acyltransferase activity, transferring groups other than amino-acyl groups"/>
    <property type="evidence" value="ECO:0007669"/>
    <property type="project" value="InterPro"/>
</dbReference>
<evidence type="ECO:0000313" key="2">
    <source>
        <dbReference type="EMBL" id="ACL70664.1"/>
    </source>
</evidence>
<gene>
    <name evidence="2" type="ordered locus">Hore_19170</name>
</gene>
<dbReference type="InterPro" id="IPR016181">
    <property type="entry name" value="Acyl_CoA_acyltransferase"/>
</dbReference>
<name>B8CZE5_HALOH</name>
<keyword evidence="2" id="KW-0808">Transferase</keyword>
<reference evidence="2 3" key="1">
    <citation type="journal article" date="2009" name="PLoS ONE">
        <title>Genome analysis of the anaerobic thermohalophilic bacterium Halothermothrix orenii.</title>
        <authorList>
            <person name="Mavromatis K."/>
            <person name="Ivanova N."/>
            <person name="Anderson I."/>
            <person name="Lykidis A."/>
            <person name="Hooper S.D."/>
            <person name="Sun H."/>
            <person name="Kunin V."/>
            <person name="Lapidus A."/>
            <person name="Hugenholtz P."/>
            <person name="Patel B."/>
            <person name="Kyrpides N.C."/>
        </authorList>
    </citation>
    <scope>NUCLEOTIDE SEQUENCE [LARGE SCALE GENOMIC DNA]</scope>
    <source>
        <strain evidence="3">H 168 / OCM 544 / DSM 9562</strain>
    </source>
</reference>
<dbReference type="Gene3D" id="3.40.630.30">
    <property type="match status" value="1"/>
</dbReference>
<dbReference type="PROSITE" id="PS51186">
    <property type="entry name" value="GNAT"/>
    <property type="match status" value="1"/>
</dbReference>
<accession>B8CZE5</accession>